<evidence type="ECO:0000313" key="1">
    <source>
        <dbReference type="EMBL" id="MBX35754.1"/>
    </source>
</evidence>
<accession>A0A2P2MZY7</accession>
<organism evidence="1">
    <name type="scientific">Rhizophora mucronata</name>
    <name type="common">Asiatic mangrove</name>
    <dbReference type="NCBI Taxonomy" id="61149"/>
    <lineage>
        <taxon>Eukaryota</taxon>
        <taxon>Viridiplantae</taxon>
        <taxon>Streptophyta</taxon>
        <taxon>Embryophyta</taxon>
        <taxon>Tracheophyta</taxon>
        <taxon>Spermatophyta</taxon>
        <taxon>Magnoliopsida</taxon>
        <taxon>eudicotyledons</taxon>
        <taxon>Gunneridae</taxon>
        <taxon>Pentapetalae</taxon>
        <taxon>rosids</taxon>
        <taxon>fabids</taxon>
        <taxon>Malpighiales</taxon>
        <taxon>Rhizophoraceae</taxon>
        <taxon>Rhizophora</taxon>
    </lineage>
</organism>
<reference evidence="1" key="1">
    <citation type="submission" date="2018-02" db="EMBL/GenBank/DDBJ databases">
        <title>Rhizophora mucronata_Transcriptome.</title>
        <authorList>
            <person name="Meera S.P."/>
            <person name="Sreeshan A."/>
            <person name="Augustine A."/>
        </authorList>
    </citation>
    <scope>NUCLEOTIDE SEQUENCE</scope>
    <source>
        <tissue evidence="1">Leaf</tissue>
    </source>
</reference>
<name>A0A2P2MZY7_RHIMU</name>
<dbReference type="AlphaFoldDB" id="A0A2P2MZY7"/>
<dbReference type="EMBL" id="GGEC01055270">
    <property type="protein sequence ID" value="MBX35754.1"/>
    <property type="molecule type" value="Transcribed_RNA"/>
</dbReference>
<proteinExistence type="predicted"/>
<protein>
    <submittedName>
        <fullName evidence="1">Uncharacterized protein</fullName>
    </submittedName>
</protein>
<sequence length="59" mass="6784">MKTSWFSFNFPHLFKNFSKVLKNQFCCPLLFLILESSPTLRSHFISSSNALLGDTKSKV</sequence>